<evidence type="ECO:0000256" key="3">
    <source>
        <dbReference type="ARBA" id="ARBA00022692"/>
    </source>
</evidence>
<dbReference type="CDD" id="cd13964">
    <property type="entry name" value="PT_UbiA_1"/>
    <property type="match status" value="1"/>
</dbReference>
<evidence type="ECO:0000256" key="5">
    <source>
        <dbReference type="ARBA" id="ARBA00023136"/>
    </source>
</evidence>
<dbReference type="InterPro" id="IPR000537">
    <property type="entry name" value="UbiA_prenyltransferase"/>
</dbReference>
<comment type="caution">
    <text evidence="7">The sequence shown here is derived from an EMBL/GenBank/DDBJ whole genome shotgun (WGS) entry which is preliminary data.</text>
</comment>
<feature type="transmembrane region" description="Helical" evidence="6">
    <location>
        <begin position="98"/>
        <end position="123"/>
    </location>
</feature>
<dbReference type="NCBIfam" id="NF035940">
    <property type="entry name" value="prenyl_rel_EboC"/>
    <property type="match status" value="1"/>
</dbReference>
<feature type="transmembrane region" description="Helical" evidence="6">
    <location>
        <begin position="220"/>
        <end position="240"/>
    </location>
</feature>
<dbReference type="PANTHER" id="PTHR42723">
    <property type="entry name" value="CHLOROPHYLL SYNTHASE"/>
    <property type="match status" value="1"/>
</dbReference>
<gene>
    <name evidence="7" type="ORF">MYP_475</name>
</gene>
<keyword evidence="5 6" id="KW-0472">Membrane</keyword>
<organism evidence="7 8">
    <name type="scientific">Sporocytophaga myxococcoides</name>
    <dbReference type="NCBI Taxonomy" id="153721"/>
    <lineage>
        <taxon>Bacteria</taxon>
        <taxon>Pseudomonadati</taxon>
        <taxon>Bacteroidota</taxon>
        <taxon>Cytophagia</taxon>
        <taxon>Cytophagales</taxon>
        <taxon>Cytophagaceae</taxon>
        <taxon>Sporocytophaga</taxon>
    </lineage>
</organism>
<feature type="transmembrane region" description="Helical" evidence="6">
    <location>
        <begin position="42"/>
        <end position="63"/>
    </location>
</feature>
<dbReference type="GO" id="GO:0016020">
    <property type="term" value="C:membrane"/>
    <property type="evidence" value="ECO:0007669"/>
    <property type="project" value="UniProtKB-SubCell"/>
</dbReference>
<evidence type="ECO:0000256" key="6">
    <source>
        <dbReference type="SAM" id="Phobius"/>
    </source>
</evidence>
<dbReference type="InterPro" id="IPR050475">
    <property type="entry name" value="Prenyltransferase_related"/>
</dbReference>
<keyword evidence="3 6" id="KW-0812">Transmembrane</keyword>
<dbReference type="OrthoDB" id="2908954at2"/>
<dbReference type="eggNOG" id="COG0382">
    <property type="taxonomic scope" value="Bacteria"/>
</dbReference>
<dbReference type="Gene3D" id="1.10.357.140">
    <property type="entry name" value="UbiA prenyltransferase"/>
    <property type="match status" value="1"/>
</dbReference>
<dbReference type="InterPro" id="IPR044878">
    <property type="entry name" value="UbiA_sf"/>
</dbReference>
<feature type="transmembrane region" description="Helical" evidence="6">
    <location>
        <begin position="193"/>
        <end position="214"/>
    </location>
</feature>
<dbReference type="RefSeq" id="WP_045457848.1">
    <property type="nucleotide sequence ID" value="NZ_BBLT01000001.1"/>
</dbReference>
<dbReference type="STRING" id="153721.MYP_475"/>
<dbReference type="PANTHER" id="PTHR42723:SF1">
    <property type="entry name" value="CHLOROPHYLL SYNTHASE, CHLOROPLASTIC"/>
    <property type="match status" value="1"/>
</dbReference>
<proteinExistence type="predicted"/>
<dbReference type="Pfam" id="PF01040">
    <property type="entry name" value="UbiA"/>
    <property type="match status" value="1"/>
</dbReference>
<name>A0A098LA23_9BACT</name>
<accession>A0A098LA23</accession>
<keyword evidence="2" id="KW-1003">Cell membrane</keyword>
<feature type="transmembrane region" description="Helical" evidence="6">
    <location>
        <begin position="135"/>
        <end position="157"/>
    </location>
</feature>
<feature type="transmembrane region" description="Helical" evidence="6">
    <location>
        <begin position="252"/>
        <end position="270"/>
    </location>
</feature>
<evidence type="ECO:0000256" key="2">
    <source>
        <dbReference type="ARBA" id="ARBA00022475"/>
    </source>
</evidence>
<evidence type="ECO:0000256" key="1">
    <source>
        <dbReference type="ARBA" id="ARBA00004141"/>
    </source>
</evidence>
<reference evidence="7 8" key="1">
    <citation type="submission" date="2014-09" db="EMBL/GenBank/DDBJ databases">
        <title>Sporocytophaga myxococcoides PG-01 genome sequencing.</title>
        <authorList>
            <person name="Liu L."/>
            <person name="Gao P.J."/>
            <person name="Chen G.J."/>
            <person name="Wang L.S."/>
        </authorList>
    </citation>
    <scope>NUCLEOTIDE SEQUENCE [LARGE SCALE GENOMIC DNA]</scope>
    <source>
        <strain evidence="7 8">PG-01</strain>
    </source>
</reference>
<dbReference type="Proteomes" id="UP000030185">
    <property type="component" value="Unassembled WGS sequence"/>
</dbReference>
<evidence type="ECO:0000313" key="8">
    <source>
        <dbReference type="Proteomes" id="UP000030185"/>
    </source>
</evidence>
<dbReference type="EMBL" id="BBLT01000001">
    <property type="protein sequence ID" value="GAL83249.1"/>
    <property type="molecule type" value="Genomic_DNA"/>
</dbReference>
<evidence type="ECO:0008006" key="9">
    <source>
        <dbReference type="Google" id="ProtNLM"/>
    </source>
</evidence>
<feature type="transmembrane region" description="Helical" evidence="6">
    <location>
        <begin position="163"/>
        <end position="181"/>
    </location>
</feature>
<dbReference type="GO" id="GO:0016765">
    <property type="term" value="F:transferase activity, transferring alkyl or aryl (other than methyl) groups"/>
    <property type="evidence" value="ECO:0007669"/>
    <property type="project" value="InterPro"/>
</dbReference>
<protein>
    <recommendedName>
        <fullName evidence="9">Polyprenyltransferase</fullName>
    </recommendedName>
</protein>
<keyword evidence="8" id="KW-1185">Reference proteome</keyword>
<evidence type="ECO:0000256" key="4">
    <source>
        <dbReference type="ARBA" id="ARBA00022989"/>
    </source>
</evidence>
<feature type="transmembrane region" description="Helical" evidence="6">
    <location>
        <begin position="276"/>
        <end position="295"/>
    </location>
</feature>
<comment type="subcellular location">
    <subcellularLocation>
        <location evidence="1">Membrane</location>
        <topology evidence="1">Multi-pass membrane protein</topology>
    </subcellularLocation>
</comment>
<evidence type="ECO:0000313" key="7">
    <source>
        <dbReference type="EMBL" id="GAL83249.1"/>
    </source>
</evidence>
<dbReference type="AlphaFoldDB" id="A0A098LA23"/>
<keyword evidence="4 6" id="KW-1133">Transmembrane helix</keyword>
<sequence>MGKLQAYLTIARPANLLSSAADVMNGAFIATSSLALFDDNSLLWKALMLVLSTACLYAGGIVFNDVYDYDIDRIERPERMIPSGKLTITEAKRFGICLFFFGVFFALMVSFSSAALALCIVISAFTYNAKAKHSIVYGPLMMGICRGLNMLLGISIVSNSIIQHLYLALVPLFYIIGITLISKCEAGRIKKRILDAGFFFYLLACSGLITILFIKEFSLLSILPFLFGFLLLTSIPIIKMQVKVNYGVIRQAVKNGIIGIILLDATLTAGYAGPEFALAILALLPMSIALSRYFAVT</sequence>